<keyword evidence="2" id="KW-0969">Cilium</keyword>
<evidence type="ECO:0000256" key="3">
    <source>
        <dbReference type="ARBA" id="ARBA00023273"/>
    </source>
</evidence>
<dbReference type="PANTHER" id="PTHR14952">
    <property type="entry name" value="ROPPORIN-1-LIKE PROTEIN"/>
    <property type="match status" value="1"/>
</dbReference>
<dbReference type="InterPro" id="IPR003117">
    <property type="entry name" value="cAMP_dep_PK_reg_su_I/II_a/b"/>
</dbReference>
<dbReference type="GO" id="GO:0031514">
    <property type="term" value="C:motile cilium"/>
    <property type="evidence" value="ECO:0007669"/>
    <property type="project" value="UniProtKB-SubCell"/>
</dbReference>
<evidence type="ECO:0000313" key="6">
    <source>
        <dbReference type="EMBL" id="GBG83845.1"/>
    </source>
</evidence>
<dbReference type="STRING" id="69332.A0A388LNN1"/>
<dbReference type="AlphaFoldDB" id="A0A388LNN1"/>
<proteinExistence type="inferred from homology"/>
<protein>
    <recommendedName>
        <fullName evidence="5">RIIa domain-containing protein</fullName>
    </recommendedName>
</protein>
<dbReference type="Proteomes" id="UP000265515">
    <property type="component" value="Unassembled WGS sequence"/>
</dbReference>
<comment type="similarity">
    <text evidence="4">Belongs to the ropporin family.</text>
</comment>
<gene>
    <name evidence="6" type="ORF">CBR_g37644</name>
</gene>
<reference evidence="6 7" key="1">
    <citation type="journal article" date="2018" name="Cell">
        <title>The Chara Genome: Secondary Complexity and Implications for Plant Terrestrialization.</title>
        <authorList>
            <person name="Nishiyama T."/>
            <person name="Sakayama H."/>
            <person name="Vries J.D."/>
            <person name="Buschmann H."/>
            <person name="Saint-Marcoux D."/>
            <person name="Ullrich K.K."/>
            <person name="Haas F.B."/>
            <person name="Vanderstraeten L."/>
            <person name="Becker D."/>
            <person name="Lang D."/>
            <person name="Vosolsobe S."/>
            <person name="Rombauts S."/>
            <person name="Wilhelmsson P.K.I."/>
            <person name="Janitza P."/>
            <person name="Kern R."/>
            <person name="Heyl A."/>
            <person name="Rumpler F."/>
            <person name="Villalobos L.I.A.C."/>
            <person name="Clay J.M."/>
            <person name="Skokan R."/>
            <person name="Toyoda A."/>
            <person name="Suzuki Y."/>
            <person name="Kagoshima H."/>
            <person name="Schijlen E."/>
            <person name="Tajeshwar N."/>
            <person name="Catarino B."/>
            <person name="Hetherington A.J."/>
            <person name="Saltykova A."/>
            <person name="Bonnot C."/>
            <person name="Breuninger H."/>
            <person name="Symeonidi A."/>
            <person name="Radhakrishnan G.V."/>
            <person name="Van Nieuwerburgh F."/>
            <person name="Deforce D."/>
            <person name="Chang C."/>
            <person name="Karol K.G."/>
            <person name="Hedrich R."/>
            <person name="Ulvskov P."/>
            <person name="Glockner G."/>
            <person name="Delwiche C.F."/>
            <person name="Petrasek J."/>
            <person name="Van de Peer Y."/>
            <person name="Friml J."/>
            <person name="Beilby M."/>
            <person name="Dolan L."/>
            <person name="Kohara Y."/>
            <person name="Sugano S."/>
            <person name="Fujiyama A."/>
            <person name="Delaux P.-M."/>
            <person name="Quint M."/>
            <person name="TheiBen G."/>
            <person name="Hagemann M."/>
            <person name="Harholt J."/>
            <person name="Dunand C."/>
            <person name="Zachgo S."/>
            <person name="Langdale J."/>
            <person name="Maumus F."/>
            <person name="Straeten D.V.D."/>
            <person name="Gould S.B."/>
            <person name="Rensing S.A."/>
        </authorList>
    </citation>
    <scope>NUCLEOTIDE SEQUENCE [LARGE SCALE GENOMIC DNA]</scope>
    <source>
        <strain evidence="6 7">S276</strain>
    </source>
</reference>
<dbReference type="OMA" id="MQERIYC"/>
<evidence type="ECO:0000259" key="5">
    <source>
        <dbReference type="Pfam" id="PF02197"/>
    </source>
</evidence>
<organism evidence="6 7">
    <name type="scientific">Chara braunii</name>
    <name type="common">Braun's stonewort</name>
    <dbReference type="NCBI Taxonomy" id="69332"/>
    <lineage>
        <taxon>Eukaryota</taxon>
        <taxon>Viridiplantae</taxon>
        <taxon>Streptophyta</taxon>
        <taxon>Charophyceae</taxon>
        <taxon>Charales</taxon>
        <taxon>Characeae</taxon>
        <taxon>Chara</taxon>
    </lineage>
</organism>
<keyword evidence="3" id="KW-0966">Cell projection</keyword>
<evidence type="ECO:0000313" key="7">
    <source>
        <dbReference type="Proteomes" id="UP000265515"/>
    </source>
</evidence>
<evidence type="ECO:0000256" key="4">
    <source>
        <dbReference type="ARBA" id="ARBA00035651"/>
    </source>
</evidence>
<dbReference type="CDD" id="cd22985">
    <property type="entry name" value="DD_CrRSP11-like"/>
    <property type="match status" value="1"/>
</dbReference>
<name>A0A388LNN1_CHABU</name>
<accession>A0A388LNN1</accession>
<dbReference type="PANTHER" id="PTHR14952:SF9">
    <property type="entry name" value="EF-HAND DOMAIN-CONTAINING PROTEIN"/>
    <property type="match status" value="1"/>
</dbReference>
<comment type="caution">
    <text evidence="6">The sequence shown here is derived from an EMBL/GenBank/DDBJ whole genome shotgun (WGS) entry which is preliminary data.</text>
</comment>
<dbReference type="OrthoDB" id="10067602at2759"/>
<keyword evidence="7" id="KW-1185">Reference proteome</keyword>
<dbReference type="EMBL" id="BFEA01000453">
    <property type="protein sequence ID" value="GBG83845.1"/>
    <property type="molecule type" value="Genomic_DNA"/>
</dbReference>
<keyword evidence="2" id="KW-0282">Flagellum</keyword>
<comment type="subcellular location">
    <subcellularLocation>
        <location evidence="1">Cell projection</location>
        <location evidence="1">Cilium</location>
        <location evidence="1">Flagellum</location>
    </subcellularLocation>
</comment>
<evidence type="ECO:0000256" key="1">
    <source>
        <dbReference type="ARBA" id="ARBA00004230"/>
    </source>
</evidence>
<evidence type="ECO:0000256" key="2">
    <source>
        <dbReference type="ARBA" id="ARBA00022846"/>
    </source>
</evidence>
<feature type="domain" description="RIIa" evidence="5">
    <location>
        <begin position="17"/>
        <end position="48"/>
    </location>
</feature>
<dbReference type="Pfam" id="PF02197">
    <property type="entry name" value="RIIa"/>
    <property type="match status" value="1"/>
</dbReference>
<sequence>MDIEPIYCVEQIRIPPDLADILKAYAKEVIRNEPANILEFSAHYFAQLASVTEVALAFLPPTLEQVRNVWTQMQNTEMITKDDMAAVCTSHDIQIGVLEKVMRLGNFLTDLVDPKEVLCLLLTTVGDSLMSVLDTFFKVFGDEAQKMSVELFLKLFGFLAIRDTDISPNFLERLAADLALKGLMEITYDDISDNEFMKELMEKMESQNPQ</sequence>
<dbReference type="Gramene" id="GBG83845">
    <property type="protein sequence ID" value="GBG83845"/>
    <property type="gene ID" value="CBR_g37644"/>
</dbReference>
<dbReference type="SUPFAM" id="SSF47391">
    <property type="entry name" value="Dimerization-anchoring domain of cAMP-dependent PK regulatory subunit"/>
    <property type="match status" value="1"/>
</dbReference>
<dbReference type="Gene3D" id="1.20.890.10">
    <property type="entry name" value="cAMP-dependent protein kinase regulatory subunit, dimerization-anchoring domain"/>
    <property type="match status" value="1"/>
</dbReference>